<dbReference type="InterPro" id="IPR050202">
    <property type="entry name" value="Cyt/Deoxycyt_deaminase"/>
</dbReference>
<dbReference type="SUPFAM" id="SSF53927">
    <property type="entry name" value="Cytidine deaminase-like"/>
    <property type="match status" value="1"/>
</dbReference>
<feature type="binding site" evidence="13">
    <location>
        <begin position="48"/>
        <end position="54"/>
    </location>
    <ligand>
        <name>substrate</name>
    </ligand>
</feature>
<evidence type="ECO:0000256" key="9">
    <source>
        <dbReference type="ARBA" id="ARBA00032005"/>
    </source>
</evidence>
<evidence type="ECO:0000313" key="18">
    <source>
        <dbReference type="Proteomes" id="UP000182264"/>
    </source>
</evidence>
<feature type="active site" description="Proton donor" evidence="12">
    <location>
        <position position="61"/>
    </location>
</feature>
<keyword evidence="6 14" id="KW-0479">Metal-binding</keyword>
<evidence type="ECO:0000256" key="15">
    <source>
        <dbReference type="RuleBase" id="RU364006"/>
    </source>
</evidence>
<evidence type="ECO:0000259" key="16">
    <source>
        <dbReference type="PROSITE" id="PS51747"/>
    </source>
</evidence>
<dbReference type="GO" id="GO:0042802">
    <property type="term" value="F:identical protein binding"/>
    <property type="evidence" value="ECO:0007669"/>
    <property type="project" value="UniProtKB-ARBA"/>
</dbReference>
<evidence type="ECO:0000256" key="2">
    <source>
        <dbReference type="ARBA" id="ARBA00003949"/>
    </source>
</evidence>
<feature type="domain" description="CMP/dCMP-type deaminase" evidence="16">
    <location>
        <begin position="7"/>
        <end position="133"/>
    </location>
</feature>
<dbReference type="GO" id="GO:0005829">
    <property type="term" value="C:cytosol"/>
    <property type="evidence" value="ECO:0007669"/>
    <property type="project" value="TreeGrafter"/>
</dbReference>
<reference evidence="17 18" key="1">
    <citation type="journal article" date="2017" name="Genome Announc.">
        <title>Complete Genome Sequences of Two Acetylene-Fermenting Pelobacter acetylenicus Strains.</title>
        <authorList>
            <person name="Sutton J.M."/>
            <person name="Baesman S.M."/>
            <person name="Fierst J.L."/>
            <person name="Poret-Peterson A.T."/>
            <person name="Oremland R.S."/>
            <person name="Dunlap D.S."/>
            <person name="Akob D.M."/>
        </authorList>
    </citation>
    <scope>NUCLEOTIDE SEQUENCE [LARGE SCALE GENOMIC DNA]</scope>
    <source>
        <strain evidence="17 18">DSM 3247</strain>
    </source>
</reference>
<dbReference type="CDD" id="cd01283">
    <property type="entry name" value="cytidine_deaminase"/>
    <property type="match status" value="1"/>
</dbReference>
<comment type="catalytic activity">
    <reaction evidence="10 15">
        <text>2'-deoxycytidine + H2O + H(+) = 2'-deoxyuridine + NH4(+)</text>
        <dbReference type="Rhea" id="RHEA:13433"/>
        <dbReference type="ChEBI" id="CHEBI:15377"/>
        <dbReference type="ChEBI" id="CHEBI:15378"/>
        <dbReference type="ChEBI" id="CHEBI:15698"/>
        <dbReference type="ChEBI" id="CHEBI:16450"/>
        <dbReference type="ChEBI" id="CHEBI:28938"/>
        <dbReference type="EC" id="3.5.4.5"/>
    </reaction>
</comment>
<dbReference type="AlphaFoldDB" id="A0A1L3GGU1"/>
<dbReference type="PROSITE" id="PS00903">
    <property type="entry name" value="CYT_DCMP_DEAMINASES_1"/>
    <property type="match status" value="1"/>
</dbReference>
<evidence type="ECO:0000256" key="13">
    <source>
        <dbReference type="PIRSR" id="PIRSR606262-2"/>
    </source>
</evidence>
<evidence type="ECO:0000313" key="17">
    <source>
        <dbReference type="EMBL" id="APG25075.1"/>
    </source>
</evidence>
<dbReference type="Gene3D" id="3.40.140.10">
    <property type="entry name" value="Cytidine Deaminase, domain 2"/>
    <property type="match status" value="1"/>
</dbReference>
<keyword evidence="8 14" id="KW-0862">Zinc</keyword>
<evidence type="ECO:0000256" key="14">
    <source>
        <dbReference type="PIRSR" id="PIRSR606262-3"/>
    </source>
</evidence>
<dbReference type="KEGG" id="pace:A6070_02615"/>
<evidence type="ECO:0000256" key="5">
    <source>
        <dbReference type="ARBA" id="ARBA00018266"/>
    </source>
</evidence>
<accession>A0A1L3GGU1</accession>
<name>A0A1L3GGU1_SYNAC</name>
<dbReference type="RefSeq" id="WP_072286924.1">
    <property type="nucleotide sequence ID" value="NZ_CP015455.1"/>
</dbReference>
<dbReference type="EMBL" id="CP015518">
    <property type="protein sequence ID" value="APG25075.1"/>
    <property type="molecule type" value="Genomic_DNA"/>
</dbReference>
<dbReference type="GO" id="GO:0004126">
    <property type="term" value="F:cytidine deaminase activity"/>
    <property type="evidence" value="ECO:0007669"/>
    <property type="project" value="UniProtKB-UniRule"/>
</dbReference>
<dbReference type="NCBIfam" id="TIGR01354">
    <property type="entry name" value="cyt_deam_tetra"/>
    <property type="match status" value="1"/>
</dbReference>
<dbReference type="Pfam" id="PF00383">
    <property type="entry name" value="dCMP_cyt_deam_1"/>
    <property type="match status" value="1"/>
</dbReference>
<dbReference type="PANTHER" id="PTHR11644">
    <property type="entry name" value="CYTIDINE DEAMINASE"/>
    <property type="match status" value="1"/>
</dbReference>
<organism evidence="17 18">
    <name type="scientific">Syntrophotalea acetylenica</name>
    <name type="common">Pelobacter acetylenicus</name>
    <dbReference type="NCBI Taxonomy" id="29542"/>
    <lineage>
        <taxon>Bacteria</taxon>
        <taxon>Pseudomonadati</taxon>
        <taxon>Thermodesulfobacteriota</taxon>
        <taxon>Desulfuromonadia</taxon>
        <taxon>Desulfuromonadales</taxon>
        <taxon>Syntrophotaleaceae</taxon>
        <taxon>Syntrophotalea</taxon>
    </lineage>
</organism>
<feature type="binding site" evidence="14">
    <location>
        <position position="59"/>
    </location>
    <ligand>
        <name>Zn(2+)</name>
        <dbReference type="ChEBI" id="CHEBI:29105"/>
        <note>catalytic</note>
    </ligand>
</feature>
<dbReference type="InterPro" id="IPR016192">
    <property type="entry name" value="APOBEC/CMP_deaminase_Zn-bd"/>
</dbReference>
<sequence>MPSDRLPSCYELEQAARLAVQNSYCPYSGFAVGAALLTGQGLIVTGCNIENASYGLTLCAERVALARAVADGHRHFTELLLFTPTMTPVPPCGACLQMLAEFAPQLRITALCDGGTRLVGSLPDFLPHAFVSSKGPWPQPSSQGR</sequence>
<evidence type="ECO:0000256" key="10">
    <source>
        <dbReference type="ARBA" id="ARBA00049252"/>
    </source>
</evidence>
<evidence type="ECO:0000256" key="8">
    <source>
        <dbReference type="ARBA" id="ARBA00022833"/>
    </source>
</evidence>
<feature type="binding site" evidence="14">
    <location>
        <position position="92"/>
    </location>
    <ligand>
        <name>Zn(2+)</name>
        <dbReference type="ChEBI" id="CHEBI:29105"/>
        <note>catalytic</note>
    </ligand>
</feature>
<dbReference type="PROSITE" id="PS51747">
    <property type="entry name" value="CYT_DCMP_DEAMINASES_2"/>
    <property type="match status" value="1"/>
</dbReference>
<dbReference type="Proteomes" id="UP000182264">
    <property type="component" value="Chromosome"/>
</dbReference>
<evidence type="ECO:0000256" key="7">
    <source>
        <dbReference type="ARBA" id="ARBA00022801"/>
    </source>
</evidence>
<comment type="catalytic activity">
    <reaction evidence="11 15">
        <text>cytidine + H2O + H(+) = uridine + NH4(+)</text>
        <dbReference type="Rhea" id="RHEA:16069"/>
        <dbReference type="ChEBI" id="CHEBI:15377"/>
        <dbReference type="ChEBI" id="CHEBI:15378"/>
        <dbReference type="ChEBI" id="CHEBI:16704"/>
        <dbReference type="ChEBI" id="CHEBI:17562"/>
        <dbReference type="ChEBI" id="CHEBI:28938"/>
        <dbReference type="EC" id="3.5.4.5"/>
    </reaction>
</comment>
<evidence type="ECO:0000256" key="1">
    <source>
        <dbReference type="ARBA" id="ARBA00001947"/>
    </source>
</evidence>
<evidence type="ECO:0000256" key="3">
    <source>
        <dbReference type="ARBA" id="ARBA00006576"/>
    </source>
</evidence>
<comment type="similarity">
    <text evidence="3 15">Belongs to the cytidine and deoxycytidylate deaminase family.</text>
</comment>
<protein>
    <recommendedName>
        <fullName evidence="5 15">Cytidine deaminase</fullName>
        <ecNumber evidence="4 15">3.5.4.5</ecNumber>
    </recommendedName>
    <alternativeName>
        <fullName evidence="9 15">Cytidine aminohydrolase</fullName>
    </alternativeName>
</protein>
<evidence type="ECO:0000256" key="11">
    <source>
        <dbReference type="ARBA" id="ARBA00049558"/>
    </source>
</evidence>
<dbReference type="PANTHER" id="PTHR11644:SF2">
    <property type="entry name" value="CYTIDINE DEAMINASE"/>
    <property type="match status" value="1"/>
</dbReference>
<dbReference type="NCBIfam" id="NF004064">
    <property type="entry name" value="PRK05578.1"/>
    <property type="match status" value="1"/>
</dbReference>
<dbReference type="FunFam" id="3.40.140.10:FF:000008">
    <property type="entry name" value="Cytidine deaminase"/>
    <property type="match status" value="1"/>
</dbReference>
<dbReference type="InterPro" id="IPR006262">
    <property type="entry name" value="Cyt_deam_tetra"/>
</dbReference>
<evidence type="ECO:0000256" key="12">
    <source>
        <dbReference type="PIRSR" id="PIRSR606262-1"/>
    </source>
</evidence>
<keyword evidence="7 15" id="KW-0378">Hydrolase</keyword>
<dbReference type="GO" id="GO:0072527">
    <property type="term" value="P:pyrimidine-containing compound metabolic process"/>
    <property type="evidence" value="ECO:0007669"/>
    <property type="project" value="UniProtKB-ARBA"/>
</dbReference>
<dbReference type="GO" id="GO:0008270">
    <property type="term" value="F:zinc ion binding"/>
    <property type="evidence" value="ECO:0007669"/>
    <property type="project" value="UniProtKB-UniRule"/>
</dbReference>
<evidence type="ECO:0000256" key="6">
    <source>
        <dbReference type="ARBA" id="ARBA00022723"/>
    </source>
</evidence>
<comment type="function">
    <text evidence="2 15">This enzyme scavenges exogenous and endogenous cytidine and 2'-deoxycytidine for UMP synthesis.</text>
</comment>
<keyword evidence="18" id="KW-1185">Reference proteome</keyword>
<dbReference type="InterPro" id="IPR002125">
    <property type="entry name" value="CMP_dCMP_dom"/>
</dbReference>
<evidence type="ECO:0000256" key="4">
    <source>
        <dbReference type="ARBA" id="ARBA00012783"/>
    </source>
</evidence>
<dbReference type="GO" id="GO:0055086">
    <property type="term" value="P:nucleobase-containing small molecule metabolic process"/>
    <property type="evidence" value="ECO:0007669"/>
    <property type="project" value="UniProtKB-ARBA"/>
</dbReference>
<dbReference type="OrthoDB" id="9795347at2"/>
<gene>
    <name evidence="17" type="ORF">A7E75_08645</name>
</gene>
<proteinExistence type="inferred from homology"/>
<dbReference type="STRING" id="29542.A6070_02615"/>
<dbReference type="EC" id="3.5.4.5" evidence="4 15"/>
<dbReference type="InterPro" id="IPR016193">
    <property type="entry name" value="Cytidine_deaminase-like"/>
</dbReference>
<feature type="binding site" evidence="14">
    <location>
        <position position="95"/>
    </location>
    <ligand>
        <name>Zn(2+)</name>
        <dbReference type="ChEBI" id="CHEBI:29105"/>
        <note>catalytic</note>
    </ligand>
</feature>
<comment type="cofactor">
    <cofactor evidence="1 14 15">
        <name>Zn(2+)</name>
        <dbReference type="ChEBI" id="CHEBI:29105"/>
    </cofactor>
</comment>